<reference evidence="1 2" key="1">
    <citation type="submission" date="2022-06" db="EMBL/GenBank/DDBJ databases">
        <title>Dynamics of rice microbiomes reveals core vertical transmitted seed endophytes.</title>
        <authorList>
            <person name="Liao K."/>
            <person name="Zhang X."/>
        </authorList>
    </citation>
    <scope>NUCLEOTIDE SEQUENCE [LARGE SCALE GENOMIC DNA]</scope>
    <source>
        <strain evidence="1 2">YT10-10-1</strain>
    </source>
</reference>
<evidence type="ECO:0000313" key="2">
    <source>
        <dbReference type="Proteomes" id="UP001320843"/>
    </source>
</evidence>
<dbReference type="EMBL" id="JANFWR010000010">
    <property type="protein sequence ID" value="MCW0399331.1"/>
    <property type="molecule type" value="Genomic_DNA"/>
</dbReference>
<sequence length="120" mass="12956">MKLPVHQADVYNIDMELGDGWHCVGNRRDRNDALAMAGRQSALTATRYRVCAPGGTVIYDSATNKSDGLDLASRHVRALVDLRTIVSLDPNYPGDHVAALAALDYSIAMLDASGKHHAPN</sequence>
<comment type="caution">
    <text evidence="1">The sequence shown here is derived from an EMBL/GenBank/DDBJ whole genome shotgun (WGS) entry which is preliminary data.</text>
</comment>
<gene>
    <name evidence="1" type="ORF">NB700_001887</name>
</gene>
<dbReference type="RefSeq" id="WP_267122743.1">
    <property type="nucleotide sequence ID" value="NZ_JANFWR010000010.1"/>
</dbReference>
<dbReference type="Proteomes" id="UP001320843">
    <property type="component" value="Unassembled WGS sequence"/>
</dbReference>
<protein>
    <submittedName>
        <fullName evidence="1">Uncharacterized protein</fullName>
    </submittedName>
</protein>
<name>A0ABT3DV03_9XANT</name>
<evidence type="ECO:0000313" key="1">
    <source>
        <dbReference type="EMBL" id="MCW0399331.1"/>
    </source>
</evidence>
<accession>A0ABT3DV03</accession>
<organism evidence="1 2">
    <name type="scientific">Xanthomonas sacchari</name>
    <dbReference type="NCBI Taxonomy" id="56458"/>
    <lineage>
        <taxon>Bacteria</taxon>
        <taxon>Pseudomonadati</taxon>
        <taxon>Pseudomonadota</taxon>
        <taxon>Gammaproteobacteria</taxon>
        <taxon>Lysobacterales</taxon>
        <taxon>Lysobacteraceae</taxon>
        <taxon>Xanthomonas</taxon>
    </lineage>
</organism>
<proteinExistence type="predicted"/>
<keyword evidence="2" id="KW-1185">Reference proteome</keyword>